<dbReference type="Pfam" id="PF01871">
    <property type="entry name" value="AMMECR1"/>
    <property type="match status" value="1"/>
</dbReference>
<dbReference type="Proteomes" id="UP000184604">
    <property type="component" value="Chromosome"/>
</dbReference>
<dbReference type="OrthoDB" id="159752at2"/>
<dbReference type="InterPro" id="IPR027485">
    <property type="entry name" value="AMMECR1_N"/>
</dbReference>
<evidence type="ECO:0000313" key="3">
    <source>
        <dbReference type="Proteomes" id="UP000184604"/>
    </source>
</evidence>
<dbReference type="NCBIfam" id="TIGR04335">
    <property type="entry name" value="AmmeMemoSam_A"/>
    <property type="match status" value="1"/>
</dbReference>
<dbReference type="NCBIfam" id="TIGR04336">
    <property type="entry name" value="AmmeMemoSam_B"/>
    <property type="match status" value="1"/>
</dbReference>
<dbReference type="AlphaFoldDB" id="A0A1L5F932"/>
<protein>
    <submittedName>
        <fullName evidence="2">AMMECR1 domain-containing protein</fullName>
    </submittedName>
</protein>
<dbReference type="InterPro" id="IPR002733">
    <property type="entry name" value="AMMECR1_domain"/>
</dbReference>
<dbReference type="PANTHER" id="PTHR13016">
    <property type="entry name" value="AMMECR1 HOMOLOG"/>
    <property type="match status" value="1"/>
</dbReference>
<dbReference type="GO" id="GO:0008198">
    <property type="term" value="F:ferrous iron binding"/>
    <property type="evidence" value="ECO:0007669"/>
    <property type="project" value="InterPro"/>
</dbReference>
<organism evidence="2 3">
    <name type="scientific">Clostridium kluyveri</name>
    <dbReference type="NCBI Taxonomy" id="1534"/>
    <lineage>
        <taxon>Bacteria</taxon>
        <taxon>Bacillati</taxon>
        <taxon>Bacillota</taxon>
        <taxon>Clostridia</taxon>
        <taxon>Eubacteriales</taxon>
        <taxon>Clostridiaceae</taxon>
        <taxon>Clostridium</taxon>
    </lineage>
</organism>
<dbReference type="Gene3D" id="3.40.830.10">
    <property type="entry name" value="LigB-like"/>
    <property type="match status" value="1"/>
</dbReference>
<dbReference type="InterPro" id="IPR027623">
    <property type="entry name" value="AmmeMemoSam_A"/>
</dbReference>
<dbReference type="InterPro" id="IPR036071">
    <property type="entry name" value="AMMECR1_dom_sf"/>
</dbReference>
<proteinExistence type="predicted"/>
<dbReference type="RefSeq" id="WP_073539097.1">
    <property type="nucleotide sequence ID" value="NZ_CP018335.1"/>
</dbReference>
<dbReference type="PROSITE" id="PS51112">
    <property type="entry name" value="AMMECR1"/>
    <property type="match status" value="1"/>
</dbReference>
<feature type="domain" description="AMMECR1" evidence="1">
    <location>
        <begin position="296"/>
        <end position="468"/>
    </location>
</feature>
<dbReference type="Pfam" id="PF02900">
    <property type="entry name" value="LigB"/>
    <property type="match status" value="1"/>
</dbReference>
<dbReference type="PANTHER" id="PTHR13016:SF0">
    <property type="entry name" value="AMME SYNDROME CANDIDATE GENE 1 PROTEIN"/>
    <property type="match status" value="1"/>
</dbReference>
<dbReference type="InterPro" id="IPR004183">
    <property type="entry name" value="Xdiol_dOase_suB"/>
</dbReference>
<dbReference type="NCBIfam" id="TIGR00296">
    <property type="entry name" value="TIGR00296 family protein"/>
    <property type="match status" value="1"/>
</dbReference>
<sequence length="468" mass="52881">MSLKGFYLLPHPPIVIPEIGKGQEKKISNTGDGFHVIGKEIAKKAPDTIILVTPHGVMFKDAISLSYENEISGDLKNFGTSDISMKLQINKPLTSKIYELAYKAHIPVVMATNSLLNKYNTSIYLDHGAMVPLYFIDKYYKDYKLVHITYAPLGDINLYKFGMYINKAVEELGEEVVFIASGDLSHKLKEEGPYGYSPFGEKFDREFLENLKNGDSKDIFNMDKENITNAAECGRNSVLTLLGALDKSRFNGELLSYEGTFGVGYGVMRFNVLSEDTSKLKQLELLQSHALEKGKEESNPYVRLARESVEFYLNKGRVLKKIPDYITDEMINIKRGVFVSLKKYGDLRGCIGTIFPAADNVAEEIMRNAVGAAFNDPRFYEVEKEELLDIVFSVDVLTEPELSCREELDPEQYGVIVRKGRKTGLLLPNLEGVDTVEKQLLIALEKAGIKPNEEYKIERFKVVRYKEH</sequence>
<name>A0A1L5F932_CLOKL</name>
<reference evidence="2 3" key="1">
    <citation type="submission" date="2016-12" db="EMBL/GenBank/DDBJ databases">
        <title>Complete genome sequence of Clostridium kluyveri JZZ isolated from the pit mud of a Chinese flavor liquor-making factory.</title>
        <authorList>
            <person name="Wang Y."/>
        </authorList>
    </citation>
    <scope>NUCLEOTIDE SEQUENCE [LARGE SCALE GENOMIC DNA]</scope>
    <source>
        <strain evidence="2 3">JZZ</strain>
    </source>
</reference>
<dbReference type="SUPFAM" id="SSF143447">
    <property type="entry name" value="AMMECR1-like"/>
    <property type="match status" value="1"/>
</dbReference>
<accession>A0A1L5F932</accession>
<dbReference type="SUPFAM" id="SSF53213">
    <property type="entry name" value="LigB-like"/>
    <property type="match status" value="1"/>
</dbReference>
<evidence type="ECO:0000259" key="1">
    <source>
        <dbReference type="PROSITE" id="PS51112"/>
    </source>
</evidence>
<dbReference type="EMBL" id="CP018335">
    <property type="protein sequence ID" value="APM39473.1"/>
    <property type="molecule type" value="Genomic_DNA"/>
</dbReference>
<dbReference type="GO" id="GO:0016702">
    <property type="term" value="F:oxidoreductase activity, acting on single donors with incorporation of molecular oxygen, incorporation of two atoms of oxygen"/>
    <property type="evidence" value="ECO:0007669"/>
    <property type="project" value="UniProtKB-ARBA"/>
</dbReference>
<dbReference type="Gene3D" id="3.30.700.20">
    <property type="entry name" value="Hypothetical protein ph0010, domain 1"/>
    <property type="match status" value="1"/>
</dbReference>
<dbReference type="Gene3D" id="3.30.1490.150">
    <property type="entry name" value="Hypothetical protein ph0010, domain 2"/>
    <property type="match status" value="1"/>
</dbReference>
<gene>
    <name evidence="2" type="ORF">BS101_12330</name>
</gene>
<dbReference type="CDD" id="cd07951">
    <property type="entry name" value="ED_3B_N_AMMECR1"/>
    <property type="match status" value="1"/>
</dbReference>
<dbReference type="InterPro" id="IPR023473">
    <property type="entry name" value="AMMECR1"/>
</dbReference>
<evidence type="ECO:0000313" key="2">
    <source>
        <dbReference type="EMBL" id="APM39473.1"/>
    </source>
</evidence>